<dbReference type="PANTHER" id="PTHR10281">
    <property type="entry name" value="MEMBRANE-ASSOCIATED PROGESTERONE RECEPTOR COMPONENT-RELATED"/>
    <property type="match status" value="1"/>
</dbReference>
<name>A0A7J6PIY9_PEROL</name>
<evidence type="ECO:0000313" key="4">
    <source>
        <dbReference type="Proteomes" id="UP000541610"/>
    </source>
</evidence>
<evidence type="ECO:0000259" key="2">
    <source>
        <dbReference type="SMART" id="SM01117"/>
    </source>
</evidence>
<gene>
    <name evidence="3" type="primary">PGRMC1_1</name>
    <name evidence="3" type="ORF">FOZ60_004572</name>
</gene>
<dbReference type="Proteomes" id="UP000541610">
    <property type="component" value="Unassembled WGS sequence"/>
</dbReference>
<comment type="similarity">
    <text evidence="1">Belongs to the cytochrome b5 family. MAPR subfamily.</text>
</comment>
<proteinExistence type="inferred from homology"/>
<dbReference type="GO" id="GO:0012505">
    <property type="term" value="C:endomembrane system"/>
    <property type="evidence" value="ECO:0007669"/>
    <property type="project" value="TreeGrafter"/>
</dbReference>
<dbReference type="PANTHER" id="PTHR10281:SF76">
    <property type="entry name" value="CALCUTTA CUP-RELATED"/>
    <property type="match status" value="1"/>
</dbReference>
<dbReference type="Gene3D" id="3.10.120.10">
    <property type="entry name" value="Cytochrome b5-like heme/steroid binding domain"/>
    <property type="match status" value="1"/>
</dbReference>
<dbReference type="InterPro" id="IPR001199">
    <property type="entry name" value="Cyt_B5-like_heme/steroid-bd"/>
</dbReference>
<evidence type="ECO:0000256" key="1">
    <source>
        <dbReference type="ARBA" id="ARBA00038357"/>
    </source>
</evidence>
<accession>A0A7J6PIY9</accession>
<dbReference type="InterPro" id="IPR036400">
    <property type="entry name" value="Cyt_B5-like_heme/steroid_sf"/>
</dbReference>
<evidence type="ECO:0000313" key="3">
    <source>
        <dbReference type="EMBL" id="KAF4695500.1"/>
    </source>
</evidence>
<dbReference type="InterPro" id="IPR050577">
    <property type="entry name" value="MAPR/NEUFC/NENF-like"/>
</dbReference>
<dbReference type="GO" id="GO:0016020">
    <property type="term" value="C:membrane"/>
    <property type="evidence" value="ECO:0007669"/>
    <property type="project" value="TreeGrafter"/>
</dbReference>
<comment type="caution">
    <text evidence="3">The sequence shown here is derived from an EMBL/GenBank/DDBJ whole genome shotgun (WGS) entry which is preliminary data.</text>
</comment>
<dbReference type="SUPFAM" id="SSF55856">
    <property type="entry name" value="Cytochrome b5-like heme/steroid binding domain"/>
    <property type="match status" value="1"/>
</dbReference>
<dbReference type="AlphaFoldDB" id="A0A7J6PIY9"/>
<dbReference type="SMART" id="SM01117">
    <property type="entry name" value="Cyt-b5"/>
    <property type="match status" value="1"/>
</dbReference>
<organism evidence="3 4">
    <name type="scientific">Perkinsus olseni</name>
    <name type="common">Perkinsus atlanticus</name>
    <dbReference type="NCBI Taxonomy" id="32597"/>
    <lineage>
        <taxon>Eukaryota</taxon>
        <taxon>Sar</taxon>
        <taxon>Alveolata</taxon>
        <taxon>Perkinsozoa</taxon>
        <taxon>Perkinsea</taxon>
        <taxon>Perkinsida</taxon>
        <taxon>Perkinsidae</taxon>
        <taxon>Perkinsus</taxon>
    </lineage>
</organism>
<dbReference type="Pfam" id="PF00173">
    <property type="entry name" value="Cyt-b5"/>
    <property type="match status" value="1"/>
</dbReference>
<protein>
    <submittedName>
        <fullName evidence="3">Membrane-associated progesterone receptor component 1</fullName>
    </submittedName>
</protein>
<dbReference type="OrthoDB" id="438979at2759"/>
<dbReference type="EMBL" id="JABANP010000020">
    <property type="protein sequence ID" value="KAF4695500.1"/>
    <property type="molecule type" value="Genomic_DNA"/>
</dbReference>
<keyword evidence="3" id="KW-0675">Receptor</keyword>
<sequence>MTIPARDGWTANELRVYDGSDNTPILIGVKDKVYNVWTKADLYGPGGGYHIFAGRDASRLLAKGILKDSEDNGEALTKQEMNQLDDWAQMFESKYSCVGTMAK</sequence>
<feature type="domain" description="Cytochrome b5 heme-binding" evidence="2">
    <location>
        <begin position="9"/>
        <end position="102"/>
    </location>
</feature>
<reference evidence="3 4" key="1">
    <citation type="submission" date="2020-04" db="EMBL/GenBank/DDBJ databases">
        <title>Perkinsus olseni comparative genomics.</title>
        <authorList>
            <person name="Bogema D.R."/>
        </authorList>
    </citation>
    <scope>NUCLEOTIDE SEQUENCE [LARGE SCALE GENOMIC DNA]</scope>
    <source>
        <strain evidence="3">00978-12</strain>
    </source>
</reference>